<dbReference type="PANTHER" id="PTHR24394">
    <property type="entry name" value="ZINC FINGER PROTEIN"/>
    <property type="match status" value="1"/>
</dbReference>
<dbReference type="EMBL" id="AP026830">
    <property type="protein sequence ID" value="BDR92605.1"/>
    <property type="molecule type" value="Genomic_DNA"/>
</dbReference>
<dbReference type="SMART" id="SM00355">
    <property type="entry name" value="ZnF_C2H2"/>
    <property type="match status" value="3"/>
</dbReference>
<evidence type="ECO:0000256" key="3">
    <source>
        <dbReference type="ARBA" id="ARBA00022771"/>
    </source>
</evidence>
<dbReference type="PANTHER" id="PTHR24394:SF44">
    <property type="entry name" value="ZINC FINGER PROTEIN 271-LIKE"/>
    <property type="match status" value="1"/>
</dbReference>
<keyword evidence="7" id="KW-1185">Reference proteome</keyword>
<feature type="domain" description="C2H2-type" evidence="5">
    <location>
        <begin position="104"/>
        <end position="130"/>
    </location>
</feature>
<dbReference type="SUPFAM" id="SSF57667">
    <property type="entry name" value="beta-beta-alpha zinc fingers"/>
    <property type="match status" value="1"/>
</dbReference>
<evidence type="ECO:0000256" key="2">
    <source>
        <dbReference type="ARBA" id="ARBA00022737"/>
    </source>
</evidence>
<protein>
    <recommendedName>
        <fullName evidence="5">C2H2-type domain-containing protein</fullName>
    </recommendedName>
</protein>
<accession>A0ABM8BNL3</accession>
<dbReference type="Proteomes" id="UP001060771">
    <property type="component" value="Chromosome"/>
</dbReference>
<keyword evidence="1" id="KW-0479">Metal-binding</keyword>
<dbReference type="PROSITE" id="PS00028">
    <property type="entry name" value="ZINC_FINGER_C2H2_1"/>
    <property type="match status" value="2"/>
</dbReference>
<reference evidence="7" key="1">
    <citation type="submission" date="2022-09" db="EMBL/GenBank/DDBJ databases">
        <title>Complete genome sequence of Vulcanisaeta souniana.</title>
        <authorList>
            <person name="Kato S."/>
            <person name="Itoh T."/>
            <person name="Ohkuma M."/>
        </authorList>
    </citation>
    <scope>NUCLEOTIDE SEQUENCE [LARGE SCALE GENOMIC DNA]</scope>
    <source>
        <strain evidence="7">JCM 11219</strain>
    </source>
</reference>
<organism evidence="6 7">
    <name type="scientific">Vulcanisaeta souniana JCM 11219</name>
    <dbReference type="NCBI Taxonomy" id="1293586"/>
    <lineage>
        <taxon>Archaea</taxon>
        <taxon>Thermoproteota</taxon>
        <taxon>Thermoprotei</taxon>
        <taxon>Thermoproteales</taxon>
        <taxon>Thermoproteaceae</taxon>
        <taxon>Vulcanisaeta</taxon>
    </lineage>
</organism>
<dbReference type="Pfam" id="PF05605">
    <property type="entry name" value="zf-Di19"/>
    <property type="match status" value="1"/>
</dbReference>
<dbReference type="PROSITE" id="PS50157">
    <property type="entry name" value="ZINC_FINGER_C2H2_2"/>
    <property type="match status" value="1"/>
</dbReference>
<dbReference type="RefSeq" id="WP_188603738.1">
    <property type="nucleotide sequence ID" value="NZ_AP026830.1"/>
</dbReference>
<evidence type="ECO:0000256" key="4">
    <source>
        <dbReference type="ARBA" id="ARBA00022833"/>
    </source>
</evidence>
<evidence type="ECO:0000259" key="5">
    <source>
        <dbReference type="PROSITE" id="PS50157"/>
    </source>
</evidence>
<dbReference type="InterPro" id="IPR036236">
    <property type="entry name" value="Znf_C2H2_sf"/>
</dbReference>
<keyword evidence="3" id="KW-0863">Zinc-finger</keyword>
<evidence type="ECO:0000256" key="1">
    <source>
        <dbReference type="ARBA" id="ARBA00022723"/>
    </source>
</evidence>
<keyword evidence="4" id="KW-0862">Zinc</keyword>
<dbReference type="InterPro" id="IPR013087">
    <property type="entry name" value="Znf_C2H2_type"/>
</dbReference>
<keyword evidence="2" id="KW-0677">Repeat</keyword>
<evidence type="ECO:0000313" key="6">
    <source>
        <dbReference type="EMBL" id="BDR92605.1"/>
    </source>
</evidence>
<sequence length="130" mass="14375">MSTVAKSLTKVVVCPICDYMGSDTNKVAEAVIKATPRSKLRCPKCGAEVDANSFVTHMRKHGRIGGKTITCDVCGAKLNSEGAFLRHMKEHLIVSVRRNGMDIYYCLVCGQEFITKNSAITHLLKRHSFE</sequence>
<dbReference type="InterPro" id="IPR008598">
    <property type="entry name" value="Di19_Zn-bd"/>
</dbReference>
<gene>
    <name evidence="6" type="ORF">Vsou_16980</name>
</gene>
<name>A0ABM8BNL3_9CREN</name>
<dbReference type="GeneID" id="76207244"/>
<dbReference type="Gene3D" id="3.30.160.60">
    <property type="entry name" value="Classic Zinc Finger"/>
    <property type="match status" value="1"/>
</dbReference>
<proteinExistence type="predicted"/>
<evidence type="ECO:0000313" key="7">
    <source>
        <dbReference type="Proteomes" id="UP001060771"/>
    </source>
</evidence>